<gene>
    <name evidence="2" type="ORF">DDQ41_05950</name>
    <name evidence="3" type="ORF">SSP531S_59070</name>
</gene>
<dbReference type="OrthoDB" id="3718343at2"/>
<keyword evidence="4" id="KW-1185">Reference proteome</keyword>
<dbReference type="AlphaFoldDB" id="A0A2S1YXW6"/>
<evidence type="ECO:0000313" key="2">
    <source>
        <dbReference type="EMBL" id="AWK08548.1"/>
    </source>
</evidence>
<evidence type="ECO:0000313" key="3">
    <source>
        <dbReference type="EMBL" id="GBQ04411.1"/>
    </source>
</evidence>
<evidence type="ECO:0000313" key="4">
    <source>
        <dbReference type="Proteomes" id="UP000245051"/>
    </source>
</evidence>
<reference evidence="2 4" key="1">
    <citation type="submission" date="2018-05" db="EMBL/GenBank/DDBJ databases">
        <title>Complete genome sequence of the Type Strain of Streptomyces spongiicola HNM0071, the producer of staurosporine.</title>
        <authorList>
            <person name="Zhou S."/>
            <person name="Huang X."/>
        </authorList>
    </citation>
    <scope>NUCLEOTIDE SEQUENCE [LARGE SCALE GENOMIC DNA]</scope>
    <source>
        <strain evidence="2 4">HNM0071</strain>
    </source>
</reference>
<evidence type="ECO:0000313" key="5">
    <source>
        <dbReference type="Proteomes" id="UP000265354"/>
    </source>
</evidence>
<dbReference type="Proteomes" id="UP000265354">
    <property type="component" value="Unassembled WGS sequence"/>
</dbReference>
<sequence>MRLARAGNGAEAAPDAKVEPLVAGSADSGDDMGMLRHGAVAKAFTGLWVPFTLGSLLCAFSCGHARQLDSAARVSTCNLAGYCDLLPICDQVVMLGHRLGEGAGPRGRHAGALSTDASRSKACTSRW</sequence>
<proteinExistence type="predicted"/>
<dbReference type="EMBL" id="BGZL01000041">
    <property type="protein sequence ID" value="GBQ04411.1"/>
    <property type="molecule type" value="Genomic_DNA"/>
</dbReference>
<organism evidence="3 5">
    <name type="scientific">Streptomyces spongiicola</name>
    <dbReference type="NCBI Taxonomy" id="1690221"/>
    <lineage>
        <taxon>Bacteria</taxon>
        <taxon>Bacillati</taxon>
        <taxon>Actinomycetota</taxon>
        <taxon>Actinomycetes</taxon>
        <taxon>Kitasatosporales</taxon>
        <taxon>Streptomycetaceae</taxon>
        <taxon>Streptomyces</taxon>
    </lineage>
</organism>
<feature type="compositionally biased region" description="Polar residues" evidence="1">
    <location>
        <begin position="115"/>
        <end position="127"/>
    </location>
</feature>
<name>A0A2S1YXW6_9ACTN</name>
<accession>A0A2S1YXW6</accession>
<protein>
    <submittedName>
        <fullName evidence="3">Uncharacterized protein</fullName>
    </submittedName>
</protein>
<evidence type="ECO:0000256" key="1">
    <source>
        <dbReference type="SAM" id="MobiDB-lite"/>
    </source>
</evidence>
<dbReference type="Proteomes" id="UP000245051">
    <property type="component" value="Chromosome"/>
</dbReference>
<reference evidence="3 5" key="2">
    <citation type="submission" date="2018-07" db="EMBL/GenBank/DDBJ databases">
        <title>Whole Genome Shotgun Sequence of Streptomyces spongiicola strain 531S.</title>
        <authorList>
            <person name="Dohra H."/>
            <person name="Kodani S."/>
        </authorList>
    </citation>
    <scope>NUCLEOTIDE SEQUENCE [LARGE SCALE GENOMIC DNA]</scope>
    <source>
        <strain evidence="3 5">531S</strain>
    </source>
</reference>
<dbReference type="KEGG" id="sspo:DDQ41_05950"/>
<feature type="region of interest" description="Disordered" evidence="1">
    <location>
        <begin position="104"/>
        <end position="127"/>
    </location>
</feature>
<dbReference type="EMBL" id="CP029254">
    <property type="protein sequence ID" value="AWK08548.1"/>
    <property type="molecule type" value="Genomic_DNA"/>
</dbReference>